<comment type="similarity">
    <text evidence="1 7">Belongs to the TRAFAC class translation factor GTPase superfamily. Classic translation factor GTPase family. LepA subfamily.</text>
</comment>
<organism evidence="9 10">
    <name type="scientific">Bifidobacterium coryneforme</name>
    <dbReference type="NCBI Taxonomy" id="1687"/>
    <lineage>
        <taxon>Bacteria</taxon>
        <taxon>Bacillati</taxon>
        <taxon>Actinomycetota</taxon>
        <taxon>Actinomycetes</taxon>
        <taxon>Bifidobacteriales</taxon>
        <taxon>Bifidobacteriaceae</taxon>
        <taxon>Bifidobacterium</taxon>
    </lineage>
</organism>
<evidence type="ECO:0000256" key="2">
    <source>
        <dbReference type="ARBA" id="ARBA00022741"/>
    </source>
</evidence>
<protein>
    <recommendedName>
        <fullName evidence="7">Elongation factor 4</fullName>
        <shortName evidence="7">EF-4</shortName>
        <ecNumber evidence="7">3.6.5.n1</ecNumber>
    </recommendedName>
    <alternativeName>
        <fullName evidence="7">Ribosomal back-translocase LepA</fullName>
    </alternativeName>
</protein>
<dbReference type="PRINTS" id="PR00315">
    <property type="entry name" value="ELONGATNFCT"/>
</dbReference>
<dbReference type="InterPro" id="IPR000640">
    <property type="entry name" value="EFG_V-like"/>
</dbReference>
<dbReference type="Pfam" id="PF00679">
    <property type="entry name" value="EFG_C"/>
    <property type="match status" value="1"/>
</dbReference>
<dbReference type="RefSeq" id="WP_045921111.1">
    <property type="nucleotide sequence ID" value="NZ_KQ033865.1"/>
</dbReference>
<dbReference type="CDD" id="cd03709">
    <property type="entry name" value="lepA_C"/>
    <property type="match status" value="1"/>
</dbReference>
<dbReference type="GO" id="GO:0045727">
    <property type="term" value="P:positive regulation of translation"/>
    <property type="evidence" value="ECO:0007669"/>
    <property type="project" value="UniProtKB-UniRule"/>
</dbReference>
<dbReference type="Pfam" id="PF00009">
    <property type="entry name" value="GTP_EFTU"/>
    <property type="match status" value="1"/>
</dbReference>
<feature type="binding site" evidence="7">
    <location>
        <begin position="134"/>
        <end position="137"/>
    </location>
    <ligand>
        <name>GTP</name>
        <dbReference type="ChEBI" id="CHEBI:37565"/>
    </ligand>
</feature>
<dbReference type="InterPro" id="IPR013842">
    <property type="entry name" value="LepA_CTD"/>
</dbReference>
<dbReference type="Gene3D" id="3.30.70.870">
    <property type="entry name" value="Elongation Factor G (Translational Gtpase), domain 3"/>
    <property type="match status" value="1"/>
</dbReference>
<gene>
    <name evidence="7 9" type="primary">lepA</name>
    <name evidence="9" type="ORF">JF68_03460</name>
</gene>
<dbReference type="EMBL" id="JXBX01000008">
    <property type="protein sequence ID" value="KJY53808.1"/>
    <property type="molecule type" value="Genomic_DNA"/>
</dbReference>
<dbReference type="HAMAP" id="MF_00071">
    <property type="entry name" value="LepA"/>
    <property type="match status" value="1"/>
</dbReference>
<dbReference type="EC" id="3.6.5.n1" evidence="7"/>
<dbReference type="GO" id="GO:0043022">
    <property type="term" value="F:ribosome binding"/>
    <property type="evidence" value="ECO:0007669"/>
    <property type="project" value="UniProtKB-UniRule"/>
</dbReference>
<dbReference type="InterPro" id="IPR035647">
    <property type="entry name" value="EFG_III/V"/>
</dbReference>
<sequence>MIDHNRIRNFSIIAHIDHGKSTLADRIMEQTETVNEREREDQLLDSMSVEKAHGVTVKSRTVRNRYLADDGLSYEFNFIDTPGHVDFSYEVSKSLAASEGAILLVDATQGVQAQTVANFRLAKANGLSIIPVINKVDSPNADAEQVERQIHALDPMLAEEDVLRISAKTGQGVHDVLEAIVSRVPAPTGSTKEPLKALVFDSLYDSYKGVIAYVRLVEGEMEPGQSLRLLASGATFKGDELGIFTPSMQPIDSLHAGDVGYVVTGLKDPSQVRIGDTLTSQSRPTGEALPGYAPAEPMVFAGIFPKNGDSKELKAAMDKLVLNDSSLSCQPEASDVLGFGFRCGFLGMFHLQIIKERLRDEFGIEVLTTAPNVTYKVHLRGRKGGKVITIDKATDFPDYGDIDFVEEPFAKVDISMPGDVLGDVMQLAEQSKGELIDLGDDDQLVVATYKMPLSQIVYDFFNKLKSVSHGYATMNSEILDYETADVVKIEVDINYARVDALSFVVHREDAPRMAQDLVHKLKYTVPRRLYPMPAQAMVEGRALGRVDIPPLRKNAAVNGTSYSVSKKQALLRRQSANKRAAAHSDIELPQSVFNAILELNE</sequence>
<dbReference type="InterPro" id="IPR004161">
    <property type="entry name" value="EFTu-like_2"/>
</dbReference>
<comment type="caution">
    <text evidence="9">The sequence shown here is derived from an EMBL/GenBank/DDBJ whole genome shotgun (WGS) entry which is preliminary data.</text>
</comment>
<dbReference type="SUPFAM" id="SSF50447">
    <property type="entry name" value="Translation proteins"/>
    <property type="match status" value="1"/>
</dbReference>
<dbReference type="PANTHER" id="PTHR43512">
    <property type="entry name" value="TRANSLATION FACTOR GUF1-RELATED"/>
    <property type="match status" value="1"/>
</dbReference>
<dbReference type="GO" id="GO:0005886">
    <property type="term" value="C:plasma membrane"/>
    <property type="evidence" value="ECO:0007669"/>
    <property type="project" value="UniProtKB-SubCell"/>
</dbReference>
<dbReference type="AlphaFoldDB" id="A0ABD4AG29"/>
<evidence type="ECO:0000313" key="10">
    <source>
        <dbReference type="Proteomes" id="UP000033652"/>
    </source>
</evidence>
<dbReference type="GO" id="GO:0003924">
    <property type="term" value="F:GTPase activity"/>
    <property type="evidence" value="ECO:0007669"/>
    <property type="project" value="UniProtKB-UniRule"/>
</dbReference>
<dbReference type="NCBIfam" id="TIGR01393">
    <property type="entry name" value="lepA"/>
    <property type="match status" value="1"/>
</dbReference>
<comment type="function">
    <text evidence="7">Required for accurate and efficient protein synthesis under certain stress conditions. May act as a fidelity factor of the translation reaction, by catalyzing a one-codon backward translocation of tRNAs on improperly translocated ribosomes. Back-translocation proceeds from a post-translocation (POST) complex to a pre-translocation (PRE) complex, thus giving elongation factor G a second chance to translocate the tRNAs correctly. Binds to ribosomes in a GTP-dependent manner.</text>
</comment>
<dbReference type="SUPFAM" id="SSF52540">
    <property type="entry name" value="P-loop containing nucleoside triphosphate hydrolases"/>
    <property type="match status" value="1"/>
</dbReference>
<dbReference type="InterPro" id="IPR005225">
    <property type="entry name" value="Small_GTP-bd"/>
</dbReference>
<keyword evidence="7" id="KW-1003">Cell membrane</keyword>
<dbReference type="GO" id="GO:0003746">
    <property type="term" value="F:translation elongation factor activity"/>
    <property type="evidence" value="ECO:0007669"/>
    <property type="project" value="UniProtKB-UniRule"/>
</dbReference>
<dbReference type="CDD" id="cd03699">
    <property type="entry name" value="EF4_II"/>
    <property type="match status" value="1"/>
</dbReference>
<dbReference type="PROSITE" id="PS51722">
    <property type="entry name" value="G_TR_2"/>
    <property type="match status" value="1"/>
</dbReference>
<comment type="catalytic activity">
    <reaction evidence="7">
        <text>GTP + H2O = GDP + phosphate + H(+)</text>
        <dbReference type="Rhea" id="RHEA:19669"/>
        <dbReference type="ChEBI" id="CHEBI:15377"/>
        <dbReference type="ChEBI" id="CHEBI:15378"/>
        <dbReference type="ChEBI" id="CHEBI:37565"/>
        <dbReference type="ChEBI" id="CHEBI:43474"/>
        <dbReference type="ChEBI" id="CHEBI:58189"/>
        <dbReference type="EC" id="3.6.5.n1"/>
    </reaction>
</comment>
<keyword evidence="9" id="KW-0251">Elongation factor</keyword>
<dbReference type="InterPro" id="IPR000795">
    <property type="entry name" value="T_Tr_GTP-bd_dom"/>
</dbReference>
<dbReference type="Gene3D" id="2.40.30.10">
    <property type="entry name" value="Translation factors"/>
    <property type="match status" value="1"/>
</dbReference>
<name>A0ABD4AG29_9BIFI</name>
<accession>A0ABD4AG29</accession>
<dbReference type="NCBIfam" id="TIGR00231">
    <property type="entry name" value="small_GTP"/>
    <property type="match status" value="1"/>
</dbReference>
<dbReference type="GO" id="GO:0005525">
    <property type="term" value="F:GTP binding"/>
    <property type="evidence" value="ECO:0007669"/>
    <property type="project" value="UniProtKB-UniRule"/>
</dbReference>
<keyword evidence="6 7" id="KW-0472">Membrane</keyword>
<evidence type="ECO:0000256" key="3">
    <source>
        <dbReference type="ARBA" id="ARBA00022801"/>
    </source>
</evidence>
<keyword evidence="3 7" id="KW-0378">Hydrolase</keyword>
<dbReference type="InterPro" id="IPR038363">
    <property type="entry name" value="LepA_C_sf"/>
</dbReference>
<dbReference type="FunFam" id="3.40.50.300:FF:000078">
    <property type="entry name" value="Elongation factor 4"/>
    <property type="match status" value="1"/>
</dbReference>
<dbReference type="Proteomes" id="UP000033652">
    <property type="component" value="Unassembled WGS sequence"/>
</dbReference>
<dbReference type="Gene3D" id="3.30.70.2570">
    <property type="entry name" value="Elongation factor 4, C-terminal domain"/>
    <property type="match status" value="1"/>
</dbReference>
<feature type="domain" description="Tr-type G" evidence="8">
    <location>
        <begin position="5"/>
        <end position="188"/>
    </location>
</feature>
<keyword evidence="2 7" id="KW-0547">Nucleotide-binding</keyword>
<comment type="subcellular location">
    <subcellularLocation>
        <location evidence="7">Cell membrane</location>
        <topology evidence="7">Peripheral membrane protein</topology>
        <orientation evidence="7">Cytoplasmic side</orientation>
    </subcellularLocation>
</comment>
<dbReference type="InterPro" id="IPR009000">
    <property type="entry name" value="Transl_B-barrel_sf"/>
</dbReference>
<evidence type="ECO:0000256" key="6">
    <source>
        <dbReference type="ARBA" id="ARBA00023136"/>
    </source>
</evidence>
<dbReference type="CDD" id="cd01890">
    <property type="entry name" value="LepA"/>
    <property type="match status" value="1"/>
</dbReference>
<evidence type="ECO:0000256" key="1">
    <source>
        <dbReference type="ARBA" id="ARBA00005454"/>
    </source>
</evidence>
<evidence type="ECO:0000256" key="5">
    <source>
        <dbReference type="ARBA" id="ARBA00023134"/>
    </source>
</evidence>
<proteinExistence type="inferred from homology"/>
<evidence type="ECO:0000256" key="7">
    <source>
        <dbReference type="HAMAP-Rule" id="MF_00071"/>
    </source>
</evidence>
<dbReference type="CDD" id="cd16260">
    <property type="entry name" value="EF4_III"/>
    <property type="match status" value="1"/>
</dbReference>
<dbReference type="Pfam" id="PF06421">
    <property type="entry name" value="LepA_C"/>
    <property type="match status" value="1"/>
</dbReference>
<evidence type="ECO:0000313" key="9">
    <source>
        <dbReference type="EMBL" id="KJY53808.1"/>
    </source>
</evidence>
<keyword evidence="4 7" id="KW-0648">Protein biosynthesis</keyword>
<feature type="binding site" evidence="7">
    <location>
        <begin position="17"/>
        <end position="22"/>
    </location>
    <ligand>
        <name>GTP</name>
        <dbReference type="ChEBI" id="CHEBI:37565"/>
    </ligand>
</feature>
<dbReference type="Pfam" id="PF03144">
    <property type="entry name" value="GTP_EFTU_D2"/>
    <property type="match status" value="1"/>
</dbReference>
<dbReference type="FunFam" id="2.40.30.10:FF:000015">
    <property type="entry name" value="Translation factor GUF1, mitochondrial"/>
    <property type="match status" value="1"/>
</dbReference>
<evidence type="ECO:0000256" key="4">
    <source>
        <dbReference type="ARBA" id="ARBA00022917"/>
    </source>
</evidence>
<reference evidence="9 10" key="1">
    <citation type="submission" date="2014-12" db="EMBL/GenBank/DDBJ databases">
        <title>Comparative genomics of the lactic acid bacteria isolated from the honey bee gut.</title>
        <authorList>
            <person name="Ellegaard K.M."/>
            <person name="Tamarit D."/>
            <person name="Javelind E."/>
            <person name="Olofsson T."/>
            <person name="Andersson S.G."/>
            <person name="Vasquez A."/>
        </authorList>
    </citation>
    <scope>NUCLEOTIDE SEQUENCE [LARGE SCALE GENOMIC DNA]</scope>
    <source>
        <strain evidence="9 10">Bma6</strain>
    </source>
</reference>
<dbReference type="PANTHER" id="PTHR43512:SF4">
    <property type="entry name" value="TRANSLATION FACTOR GUF1 HOMOLOG, CHLOROPLASTIC"/>
    <property type="match status" value="1"/>
</dbReference>
<dbReference type="Gene3D" id="3.30.70.240">
    <property type="match status" value="1"/>
</dbReference>
<dbReference type="InterPro" id="IPR006297">
    <property type="entry name" value="EF-4"/>
</dbReference>
<keyword evidence="5 7" id="KW-0342">GTP-binding</keyword>
<evidence type="ECO:0000259" key="8">
    <source>
        <dbReference type="PROSITE" id="PS51722"/>
    </source>
</evidence>
<dbReference type="InterPro" id="IPR035654">
    <property type="entry name" value="LepA_IV"/>
</dbReference>
<dbReference type="SUPFAM" id="SSF54980">
    <property type="entry name" value="EF-G C-terminal domain-like"/>
    <property type="match status" value="2"/>
</dbReference>
<dbReference type="InterPro" id="IPR027417">
    <property type="entry name" value="P-loop_NTPase"/>
</dbReference>
<dbReference type="Gene3D" id="3.40.50.300">
    <property type="entry name" value="P-loop containing nucleotide triphosphate hydrolases"/>
    <property type="match status" value="1"/>
</dbReference>